<evidence type="ECO:0000256" key="6">
    <source>
        <dbReference type="ARBA" id="ARBA00023157"/>
    </source>
</evidence>
<comment type="caution">
    <text evidence="11">The sequence shown here is derived from an EMBL/GenBank/DDBJ whole genome shotgun (WGS) entry which is preliminary data.</text>
</comment>
<evidence type="ECO:0000256" key="2">
    <source>
        <dbReference type="ARBA" id="ARBA00022525"/>
    </source>
</evidence>
<keyword evidence="9" id="KW-1133">Transmembrane helix</keyword>
<dbReference type="Proteomes" id="UP000830375">
    <property type="component" value="Unassembled WGS sequence"/>
</dbReference>
<name>A0ABQ8LQI8_LABRO</name>
<dbReference type="PROSITE" id="PS51406">
    <property type="entry name" value="FIBRINOGEN_C_2"/>
    <property type="match status" value="1"/>
</dbReference>
<comment type="subcellular location">
    <subcellularLocation>
        <location evidence="1">Secreted</location>
    </subcellularLocation>
</comment>
<keyword evidence="9" id="KW-0472">Membrane</keyword>
<evidence type="ECO:0000256" key="4">
    <source>
        <dbReference type="ARBA" id="ARBA00022729"/>
    </source>
</evidence>
<evidence type="ECO:0000313" key="11">
    <source>
        <dbReference type="EMBL" id="KAI2652914.1"/>
    </source>
</evidence>
<evidence type="ECO:0000256" key="1">
    <source>
        <dbReference type="ARBA" id="ARBA00004613"/>
    </source>
</evidence>
<keyword evidence="12" id="KW-1185">Reference proteome</keyword>
<evidence type="ECO:0000259" key="10">
    <source>
        <dbReference type="PROSITE" id="PS51406"/>
    </source>
</evidence>
<evidence type="ECO:0000313" key="12">
    <source>
        <dbReference type="Proteomes" id="UP000830375"/>
    </source>
</evidence>
<dbReference type="InterPro" id="IPR002181">
    <property type="entry name" value="Fibrinogen_a/b/g_C_dom"/>
</dbReference>
<protein>
    <submittedName>
        <fullName evidence="11">Angiopoietin-1</fullName>
    </submittedName>
</protein>
<keyword evidence="7" id="KW-0325">Glycoprotein</keyword>
<keyword evidence="5 8" id="KW-0175">Coiled coil</keyword>
<sequence>MTQVKFPQKVKAKNLWTNVSPGHQNSTHTLLKLQQSAVHNHTAAMLEMGTSLLSQTAEQTRKLTDVETQVLNQTSRLEIQLLENSLSTNKLEKQLMIQINEINKIHDKNGFLEVKMQEMEDRHREELETLREEKSSLQALVSRQSSVIRELEAQLSRATGNSTALQRQQQDLMDNVRKLLSLCPKDGVIACQDLVPVFVRSGFGPSPNAVIWDWRFPSNPHGSLHTSRSQCSELVTLVSSRCNPSVASWPHVYPTSAPRLCGHRKFTLNVWDGTAQVMESPQLLSFRLAVREPKATLLPAILNSPLLHRPAPACCRGRFPDPWLNLSNLMTPVGRLVQIGGKEGTIVRNFKINIRETLSILKRRSAKFPSVNLSQREILVADTQSFTEVAGIISLNEGLPAQALGPATGIKAVCLVEMEVTVSTCSVWPNMRLGHAERESELKLFYLFNASGADPQTFSDICVPVQTAPFIISLVVYVFAVSNMVFVVCLVVPNSTKQADEERKFQDCADLYQAGFQKNGVYTINISPQETKKVYCNMESAGGGWTVVQRREDGSVDFQRTWKEYKMGFGSVTAEHWLGNEFVHILTNQRQFALRVELTDWDGHQAFSQYDSFHIDSEKHNYRAVFRGVLHTWLARSDLCW</sequence>
<keyword evidence="3" id="KW-0037">Angiogenesis</keyword>
<keyword evidence="4" id="KW-0732">Signal</keyword>
<dbReference type="PANTHER" id="PTHR47221">
    <property type="entry name" value="FIBRINOGEN ALPHA CHAIN"/>
    <property type="match status" value="1"/>
</dbReference>
<evidence type="ECO:0000256" key="7">
    <source>
        <dbReference type="ARBA" id="ARBA00023180"/>
    </source>
</evidence>
<feature type="domain" description="Fibrinogen C-terminal" evidence="10">
    <location>
        <begin position="499"/>
        <end position="641"/>
    </location>
</feature>
<proteinExistence type="predicted"/>
<feature type="transmembrane region" description="Helical" evidence="9">
    <location>
        <begin position="470"/>
        <end position="493"/>
    </location>
</feature>
<keyword evidence="9" id="KW-0812">Transmembrane</keyword>
<dbReference type="SUPFAM" id="SSF56496">
    <property type="entry name" value="Fibrinogen C-terminal domain-like"/>
    <property type="match status" value="1"/>
</dbReference>
<organism evidence="11 12">
    <name type="scientific">Labeo rohita</name>
    <name type="common">Indian major carp</name>
    <name type="synonym">Cyprinus rohita</name>
    <dbReference type="NCBI Taxonomy" id="84645"/>
    <lineage>
        <taxon>Eukaryota</taxon>
        <taxon>Metazoa</taxon>
        <taxon>Chordata</taxon>
        <taxon>Craniata</taxon>
        <taxon>Vertebrata</taxon>
        <taxon>Euteleostomi</taxon>
        <taxon>Actinopterygii</taxon>
        <taxon>Neopterygii</taxon>
        <taxon>Teleostei</taxon>
        <taxon>Ostariophysi</taxon>
        <taxon>Cypriniformes</taxon>
        <taxon>Cyprinidae</taxon>
        <taxon>Labeoninae</taxon>
        <taxon>Labeonini</taxon>
        <taxon>Labeo</taxon>
    </lineage>
</organism>
<evidence type="ECO:0000256" key="9">
    <source>
        <dbReference type="SAM" id="Phobius"/>
    </source>
</evidence>
<dbReference type="NCBIfam" id="NF040941">
    <property type="entry name" value="GGGWT_bact"/>
    <property type="match status" value="1"/>
</dbReference>
<accession>A0ABQ8LQI8</accession>
<dbReference type="EMBL" id="JACTAM010000019">
    <property type="protein sequence ID" value="KAI2652914.1"/>
    <property type="molecule type" value="Genomic_DNA"/>
</dbReference>
<keyword evidence="2" id="KW-0964">Secreted</keyword>
<dbReference type="Pfam" id="PF25443">
    <property type="entry name" value="ANG-1"/>
    <property type="match status" value="1"/>
</dbReference>
<dbReference type="PANTHER" id="PTHR47221:SF6">
    <property type="entry name" value="FIBRINOGEN ALPHA CHAIN"/>
    <property type="match status" value="1"/>
</dbReference>
<evidence type="ECO:0000256" key="3">
    <source>
        <dbReference type="ARBA" id="ARBA00022657"/>
    </source>
</evidence>
<feature type="coiled-coil region" evidence="8">
    <location>
        <begin position="102"/>
        <end position="168"/>
    </location>
</feature>
<keyword evidence="6" id="KW-1015">Disulfide bond</keyword>
<gene>
    <name evidence="11" type="ORF">H4Q32_006245</name>
</gene>
<dbReference type="SMART" id="SM00186">
    <property type="entry name" value="FBG"/>
    <property type="match status" value="1"/>
</dbReference>
<evidence type="ECO:0000256" key="5">
    <source>
        <dbReference type="ARBA" id="ARBA00023054"/>
    </source>
</evidence>
<dbReference type="Gene3D" id="3.90.215.10">
    <property type="entry name" value="Gamma Fibrinogen, chain A, domain 1"/>
    <property type="match status" value="1"/>
</dbReference>
<dbReference type="InterPro" id="IPR037579">
    <property type="entry name" value="FIB_ANG-like"/>
</dbReference>
<evidence type="ECO:0000256" key="8">
    <source>
        <dbReference type="SAM" id="Coils"/>
    </source>
</evidence>
<dbReference type="InterPro" id="IPR036056">
    <property type="entry name" value="Fibrinogen-like_C"/>
</dbReference>
<dbReference type="Pfam" id="PF00147">
    <property type="entry name" value="Fibrinogen_C"/>
    <property type="match status" value="1"/>
</dbReference>
<dbReference type="InterPro" id="IPR057439">
    <property type="entry name" value="ANG-1/2/4"/>
</dbReference>
<dbReference type="InterPro" id="IPR014716">
    <property type="entry name" value="Fibrinogen_a/b/g_C_1"/>
</dbReference>
<reference evidence="11 12" key="1">
    <citation type="submission" date="2022-01" db="EMBL/GenBank/DDBJ databases">
        <title>A high-quality chromosome-level genome assembly of rohu carp, Labeo rohita.</title>
        <authorList>
            <person name="Arick M.A. II"/>
            <person name="Hsu C.-Y."/>
            <person name="Magbanua Z."/>
            <person name="Pechanova O."/>
            <person name="Grover C."/>
            <person name="Miller E."/>
            <person name="Thrash A."/>
            <person name="Ezzel L."/>
            <person name="Alam S."/>
            <person name="Benzie J."/>
            <person name="Hamilton M."/>
            <person name="Karsi A."/>
            <person name="Lawrence M.L."/>
            <person name="Peterson D.G."/>
        </authorList>
    </citation>
    <scope>NUCLEOTIDE SEQUENCE [LARGE SCALE GENOMIC DNA]</scope>
    <source>
        <strain evidence="12">BAU-BD-2019</strain>
        <tissue evidence="11">Blood</tissue>
    </source>
</reference>